<organism evidence="2 3">
    <name type="scientific">Candidatus Accumulibacter phosphatis</name>
    <dbReference type="NCBI Taxonomy" id="327160"/>
    <lineage>
        <taxon>Bacteria</taxon>
        <taxon>Pseudomonadati</taxon>
        <taxon>Pseudomonadota</taxon>
        <taxon>Betaproteobacteria</taxon>
        <taxon>Candidatus Accumulibacter</taxon>
    </lineage>
</organism>
<reference evidence="2 3" key="1">
    <citation type="submission" date="2014-02" db="EMBL/GenBank/DDBJ databases">
        <title>Expanding our view of genomic diversity in Candidatus Accumulibacter clades.</title>
        <authorList>
            <person name="Skennerton C.T."/>
            <person name="Barr J.J."/>
            <person name="Slater F.R."/>
            <person name="Bond P.L."/>
            <person name="Tyson G.W."/>
        </authorList>
    </citation>
    <scope>NUCLEOTIDE SEQUENCE [LARGE SCALE GENOMIC DNA]</scope>
    <source>
        <strain evidence="3">BA-91</strain>
    </source>
</reference>
<accession>A0A080M3R5</accession>
<dbReference type="EMBL" id="JDVG02000492">
    <property type="protein sequence ID" value="KFB71789.1"/>
    <property type="molecule type" value="Genomic_DNA"/>
</dbReference>
<feature type="region of interest" description="Disordered" evidence="1">
    <location>
        <begin position="1"/>
        <end position="45"/>
    </location>
</feature>
<proteinExistence type="predicted"/>
<sequence>MAHGGQPDDQPSDRVATLAAIGGPAVPGTRTTTDPQSSDRIATNLSASTADFSATTNAGLRERLLPDYPTPAFPAQAAAANRRAIPDARVAAKLPLAAARQTIAHAAVSATPHDRADDGQATIFRRAAGTSIRQPGDSRLPVAIPPATPGAVRNPAPIDDHRSVDPPLAGHALAASSAAKGRGSLPFAYPTAARHAAEVNEATPDTAVTSALPVIQEKATAAATDPVSGMVWRQRIAASPSPGAGSAGILETTKTPTVAARPSNGDTSSAPADSQPSLSTPTSDVPLPGETRDWEPLIAQLSRRIHRQLTIERERRGVKGWN</sequence>
<feature type="region of interest" description="Disordered" evidence="1">
    <location>
        <begin position="147"/>
        <end position="168"/>
    </location>
</feature>
<gene>
    <name evidence="2" type="ORF">AW09_003068</name>
</gene>
<comment type="caution">
    <text evidence="2">The sequence shown here is derived from an EMBL/GenBank/DDBJ whole genome shotgun (WGS) entry which is preliminary data.</text>
</comment>
<evidence type="ECO:0000313" key="3">
    <source>
        <dbReference type="Proteomes" id="UP000020077"/>
    </source>
</evidence>
<feature type="region of interest" description="Disordered" evidence="1">
    <location>
        <begin position="255"/>
        <end position="294"/>
    </location>
</feature>
<feature type="compositionally biased region" description="Polar residues" evidence="1">
    <location>
        <begin position="29"/>
        <end position="45"/>
    </location>
</feature>
<feature type="compositionally biased region" description="Polar residues" evidence="1">
    <location>
        <begin position="264"/>
        <end position="283"/>
    </location>
</feature>
<dbReference type="Proteomes" id="UP000020077">
    <property type="component" value="Unassembled WGS sequence"/>
</dbReference>
<evidence type="ECO:0000256" key="1">
    <source>
        <dbReference type="SAM" id="MobiDB-lite"/>
    </source>
</evidence>
<evidence type="ECO:0000313" key="2">
    <source>
        <dbReference type="EMBL" id="KFB71789.1"/>
    </source>
</evidence>
<name>A0A080M3R5_9PROT</name>
<dbReference type="AlphaFoldDB" id="A0A080M3R5"/>
<protein>
    <submittedName>
        <fullName evidence="2">Uncharacterized protein</fullName>
    </submittedName>
</protein>